<comment type="caution">
    <text evidence="2">The sequence shown here is derived from an EMBL/GenBank/DDBJ whole genome shotgun (WGS) entry which is preliminary data.</text>
</comment>
<feature type="domain" description="Integrase zinc-binding" evidence="1">
    <location>
        <begin position="87"/>
        <end position="141"/>
    </location>
</feature>
<accession>A0AA38GV85</accession>
<dbReference type="AlphaFoldDB" id="A0AA38GV85"/>
<organism evidence="2 3">
    <name type="scientific">Taxus chinensis</name>
    <name type="common">Chinese yew</name>
    <name type="synonym">Taxus wallichiana var. chinensis</name>
    <dbReference type="NCBI Taxonomy" id="29808"/>
    <lineage>
        <taxon>Eukaryota</taxon>
        <taxon>Viridiplantae</taxon>
        <taxon>Streptophyta</taxon>
        <taxon>Embryophyta</taxon>
        <taxon>Tracheophyta</taxon>
        <taxon>Spermatophyta</taxon>
        <taxon>Pinopsida</taxon>
        <taxon>Pinidae</taxon>
        <taxon>Conifers II</taxon>
        <taxon>Cupressales</taxon>
        <taxon>Taxaceae</taxon>
        <taxon>Taxus</taxon>
    </lineage>
</organism>
<dbReference type="Proteomes" id="UP000824469">
    <property type="component" value="Unassembled WGS sequence"/>
</dbReference>
<dbReference type="Gene3D" id="1.10.340.70">
    <property type="match status" value="1"/>
</dbReference>
<dbReference type="InterPro" id="IPR041588">
    <property type="entry name" value="Integrase_H2C2"/>
</dbReference>
<evidence type="ECO:0000313" key="3">
    <source>
        <dbReference type="Proteomes" id="UP000824469"/>
    </source>
</evidence>
<dbReference type="PANTHER" id="PTHR45835">
    <property type="entry name" value="YALI0A06105P"/>
    <property type="match status" value="1"/>
</dbReference>
<evidence type="ECO:0000259" key="1">
    <source>
        <dbReference type="Pfam" id="PF17921"/>
    </source>
</evidence>
<dbReference type="Pfam" id="PF17921">
    <property type="entry name" value="Integrase_H2C2"/>
    <property type="match status" value="1"/>
</dbReference>
<dbReference type="SUPFAM" id="SSF53098">
    <property type="entry name" value="Ribonuclease H-like"/>
    <property type="match status" value="1"/>
</dbReference>
<dbReference type="Gene3D" id="3.30.420.10">
    <property type="entry name" value="Ribonuclease H-like superfamily/Ribonuclease H"/>
    <property type="match status" value="1"/>
</dbReference>
<reference evidence="2 3" key="1">
    <citation type="journal article" date="2021" name="Nat. Plants">
        <title>The Taxus genome provides insights into paclitaxel biosynthesis.</title>
        <authorList>
            <person name="Xiong X."/>
            <person name="Gou J."/>
            <person name="Liao Q."/>
            <person name="Li Y."/>
            <person name="Zhou Q."/>
            <person name="Bi G."/>
            <person name="Li C."/>
            <person name="Du R."/>
            <person name="Wang X."/>
            <person name="Sun T."/>
            <person name="Guo L."/>
            <person name="Liang H."/>
            <person name="Lu P."/>
            <person name="Wu Y."/>
            <person name="Zhang Z."/>
            <person name="Ro D.K."/>
            <person name="Shang Y."/>
            <person name="Huang S."/>
            <person name="Yan J."/>
        </authorList>
    </citation>
    <scope>NUCLEOTIDE SEQUENCE [LARGE SCALE GENOMIC DNA]</scope>
    <source>
        <strain evidence="2">Ta-2019</strain>
    </source>
</reference>
<dbReference type="EMBL" id="JAHRHJ020000001">
    <property type="protein sequence ID" value="KAH9328547.1"/>
    <property type="molecule type" value="Genomic_DNA"/>
</dbReference>
<dbReference type="GO" id="GO:0003676">
    <property type="term" value="F:nucleic acid binding"/>
    <property type="evidence" value="ECO:0007669"/>
    <property type="project" value="InterPro"/>
</dbReference>
<feature type="non-terminal residue" evidence="2">
    <location>
        <position position="1"/>
    </location>
</feature>
<evidence type="ECO:0000313" key="2">
    <source>
        <dbReference type="EMBL" id="KAH9328547.1"/>
    </source>
</evidence>
<sequence length="236" mass="27622">IGHVKGKEIMVADALSRWRHVVMASLVGTYFWSMIFQQLPHDNIYLAAREKIESQRPLEGKFEGFSLEAYGLLRHKGRIYVPRDGVLRLEILTKVHRAPYSAHPRVKKMHATSKQLYHWRGICRDMARFVLGCLECQKVNSKHQNPASPLFHQFILEWKWDTVSIEFIVGLWILRYHHDAIMVMVDKLTKLAHFFLVKTTYTSSVVTRVYLDEIIRLYGSSRKIICDCNPLYTSDF</sequence>
<name>A0AA38GV85_TAXCH</name>
<dbReference type="PANTHER" id="PTHR45835:SF99">
    <property type="entry name" value="CHROMO DOMAIN-CONTAINING PROTEIN-RELATED"/>
    <property type="match status" value="1"/>
</dbReference>
<proteinExistence type="predicted"/>
<keyword evidence="3" id="KW-1185">Reference proteome</keyword>
<protein>
    <recommendedName>
        <fullName evidence="1">Integrase zinc-binding domain-containing protein</fullName>
    </recommendedName>
</protein>
<dbReference type="InterPro" id="IPR012337">
    <property type="entry name" value="RNaseH-like_sf"/>
</dbReference>
<gene>
    <name evidence="2" type="ORF">KI387_000655</name>
</gene>
<dbReference type="InterPro" id="IPR036397">
    <property type="entry name" value="RNaseH_sf"/>
</dbReference>